<dbReference type="EMBL" id="KL198012">
    <property type="protein sequence ID" value="KDQ24010.1"/>
    <property type="molecule type" value="Genomic_DNA"/>
</dbReference>
<dbReference type="InterPro" id="IPR036812">
    <property type="entry name" value="NAD(P)_OxRdtase_dom_sf"/>
</dbReference>
<dbReference type="PANTHER" id="PTHR43625:SF40">
    <property type="entry name" value="ALDO-KETO REDUCTASE YAKC [NADP(+)]"/>
    <property type="match status" value="1"/>
</dbReference>
<dbReference type="GO" id="GO:0005737">
    <property type="term" value="C:cytoplasm"/>
    <property type="evidence" value="ECO:0007669"/>
    <property type="project" value="TreeGrafter"/>
</dbReference>
<dbReference type="STRING" id="1137138.A0A067NAM1"/>
<dbReference type="Pfam" id="PF00248">
    <property type="entry name" value="Aldo_ket_red"/>
    <property type="match status" value="1"/>
</dbReference>
<dbReference type="InterPro" id="IPR020471">
    <property type="entry name" value="AKR"/>
</dbReference>
<dbReference type="Proteomes" id="UP000027073">
    <property type="component" value="Unassembled WGS sequence"/>
</dbReference>
<dbReference type="Gene3D" id="3.20.20.100">
    <property type="entry name" value="NADP-dependent oxidoreductase domain"/>
    <property type="match status" value="1"/>
</dbReference>
<dbReference type="PRINTS" id="PR00069">
    <property type="entry name" value="ALDKETRDTASE"/>
</dbReference>
<reference evidence="4" key="1">
    <citation type="journal article" date="2014" name="Proc. Natl. Acad. Sci. U.S.A.">
        <title>Extensive sampling of basidiomycete genomes demonstrates inadequacy of the white-rot/brown-rot paradigm for wood decay fungi.</title>
        <authorList>
            <person name="Riley R."/>
            <person name="Salamov A.A."/>
            <person name="Brown D.W."/>
            <person name="Nagy L.G."/>
            <person name="Floudas D."/>
            <person name="Held B.W."/>
            <person name="Levasseur A."/>
            <person name="Lombard V."/>
            <person name="Morin E."/>
            <person name="Otillar R."/>
            <person name="Lindquist E.A."/>
            <person name="Sun H."/>
            <person name="LaButti K.M."/>
            <person name="Schmutz J."/>
            <person name="Jabbour D."/>
            <person name="Luo H."/>
            <person name="Baker S.E."/>
            <person name="Pisabarro A.G."/>
            <person name="Walton J.D."/>
            <person name="Blanchette R.A."/>
            <person name="Henrissat B."/>
            <person name="Martin F."/>
            <person name="Cullen D."/>
            <person name="Hibbett D.S."/>
            <person name="Grigoriev I.V."/>
        </authorList>
    </citation>
    <scope>NUCLEOTIDE SEQUENCE [LARGE SCALE GENOMIC DNA]</scope>
    <source>
        <strain evidence="4">PC15</strain>
    </source>
</reference>
<dbReference type="GO" id="GO:0016491">
    <property type="term" value="F:oxidoreductase activity"/>
    <property type="evidence" value="ECO:0007669"/>
    <property type="project" value="UniProtKB-KW"/>
</dbReference>
<evidence type="ECO:0000256" key="1">
    <source>
        <dbReference type="ARBA" id="ARBA00023002"/>
    </source>
</evidence>
<name>A0A067NAM1_PLEO1</name>
<gene>
    <name evidence="3" type="ORF">PLEOSDRAFT_34588</name>
</gene>
<dbReference type="OrthoDB" id="37537at2759"/>
<feature type="domain" description="NADP-dependent oxidoreductase" evidence="2">
    <location>
        <begin position="18"/>
        <end position="318"/>
    </location>
</feature>
<dbReference type="InterPro" id="IPR050791">
    <property type="entry name" value="Aldo-Keto_reductase"/>
</dbReference>
<sequence>MPYPTRQLGKNGPFVSSIGLGTMGVGIFYGKSDEEASLKTLTYAADRGVTFWDTSDFYGTSEATLGKWFAKTGRRSEIFLATKFGALDYSDPERTAKHLPNSMPSYIARQIEASLKALQTDYIDLYYQHRVDPRVPIEVVVQTLKPYVESGKIRWIGLSECSKETLLRAKSVPGIGEKVIAAQMEFSPFELSIEKNGFAKAAEDAGVAIVAYSPLSRGLVSGKYTSPNDFEEGDIRKMLPRFQPDNFPKNLEVVAKLKAIAEKYKATSGQIALAWIIAAHPNYFPIPGTRNIERLEENSKAAEIELSAQDVKDISAIVENADVAGARYPAFAMPQGDCIPLDQWKGE</sequence>
<evidence type="ECO:0000259" key="2">
    <source>
        <dbReference type="Pfam" id="PF00248"/>
    </source>
</evidence>
<dbReference type="HOGENOM" id="CLU_023205_2_1_1"/>
<evidence type="ECO:0000313" key="4">
    <source>
        <dbReference type="Proteomes" id="UP000027073"/>
    </source>
</evidence>
<proteinExistence type="predicted"/>
<dbReference type="AlphaFoldDB" id="A0A067NAM1"/>
<dbReference type="InParanoid" id="A0A067NAM1"/>
<dbReference type="VEuPathDB" id="FungiDB:PLEOSDRAFT_34588"/>
<accession>A0A067NAM1</accession>
<keyword evidence="1" id="KW-0560">Oxidoreductase</keyword>
<evidence type="ECO:0000313" key="3">
    <source>
        <dbReference type="EMBL" id="KDQ24010.1"/>
    </source>
</evidence>
<protein>
    <recommendedName>
        <fullName evidence="2">NADP-dependent oxidoreductase domain-containing protein</fullName>
    </recommendedName>
</protein>
<dbReference type="InterPro" id="IPR023210">
    <property type="entry name" value="NADP_OxRdtase_dom"/>
</dbReference>
<organism evidence="3 4">
    <name type="scientific">Pleurotus ostreatus (strain PC15)</name>
    <name type="common">Oyster mushroom</name>
    <dbReference type="NCBI Taxonomy" id="1137138"/>
    <lineage>
        <taxon>Eukaryota</taxon>
        <taxon>Fungi</taxon>
        <taxon>Dikarya</taxon>
        <taxon>Basidiomycota</taxon>
        <taxon>Agaricomycotina</taxon>
        <taxon>Agaricomycetes</taxon>
        <taxon>Agaricomycetidae</taxon>
        <taxon>Agaricales</taxon>
        <taxon>Pleurotineae</taxon>
        <taxon>Pleurotaceae</taxon>
        <taxon>Pleurotus</taxon>
    </lineage>
</organism>
<dbReference type="SUPFAM" id="SSF51430">
    <property type="entry name" value="NAD(P)-linked oxidoreductase"/>
    <property type="match status" value="1"/>
</dbReference>
<dbReference type="PANTHER" id="PTHR43625">
    <property type="entry name" value="AFLATOXIN B1 ALDEHYDE REDUCTASE"/>
    <property type="match status" value="1"/>
</dbReference>